<dbReference type="Proteomes" id="UP000005408">
    <property type="component" value="Unassembled WGS sequence"/>
</dbReference>
<keyword evidence="2" id="KW-1185">Reference proteome</keyword>
<name>A0A8W8I497_MAGGI</name>
<dbReference type="EnsemblMetazoa" id="G12508.1">
    <property type="protein sequence ID" value="G12508.1:cds"/>
    <property type="gene ID" value="G12508"/>
</dbReference>
<dbReference type="AlphaFoldDB" id="A0A8W8I497"/>
<accession>A0A8W8I497</accession>
<reference evidence="1" key="1">
    <citation type="submission" date="2022-08" db="UniProtKB">
        <authorList>
            <consortium name="EnsemblMetazoa"/>
        </authorList>
    </citation>
    <scope>IDENTIFICATION</scope>
    <source>
        <strain evidence="1">05x7-T-G4-1.051#20</strain>
    </source>
</reference>
<proteinExistence type="predicted"/>
<sequence>MEEALDDLEKNLDKEFEHKMFMMAFPHLHNLLSSLQKHLLAYCFTQQPWKPNTSPAAELLFKHTSLMFTVTKSLLDKALVLMQHTSLMFTVTKSLLDKALVLMQHENCNSSVINAIEDILYNSPAGTMMFHIINALLLLPLDWISEMLPDILPLLSVIDCLCKMLPEIQSFEAFESEGKAV</sequence>
<protein>
    <submittedName>
        <fullName evidence="1">Uncharacterized protein</fullName>
    </submittedName>
</protein>
<evidence type="ECO:0000313" key="2">
    <source>
        <dbReference type="Proteomes" id="UP000005408"/>
    </source>
</evidence>
<evidence type="ECO:0000313" key="1">
    <source>
        <dbReference type="EnsemblMetazoa" id="G12508.1:cds"/>
    </source>
</evidence>
<organism evidence="1 2">
    <name type="scientific">Magallana gigas</name>
    <name type="common">Pacific oyster</name>
    <name type="synonym">Crassostrea gigas</name>
    <dbReference type="NCBI Taxonomy" id="29159"/>
    <lineage>
        <taxon>Eukaryota</taxon>
        <taxon>Metazoa</taxon>
        <taxon>Spiralia</taxon>
        <taxon>Lophotrochozoa</taxon>
        <taxon>Mollusca</taxon>
        <taxon>Bivalvia</taxon>
        <taxon>Autobranchia</taxon>
        <taxon>Pteriomorphia</taxon>
        <taxon>Ostreida</taxon>
        <taxon>Ostreoidea</taxon>
        <taxon>Ostreidae</taxon>
        <taxon>Magallana</taxon>
    </lineage>
</organism>